<keyword evidence="2" id="KW-0645">Protease</keyword>
<evidence type="ECO:0000313" key="7">
    <source>
        <dbReference type="EMBL" id="GAV46752.1"/>
    </source>
</evidence>
<dbReference type="EMBL" id="BDGX01000001">
    <property type="protein sequence ID" value="GAV46752.1"/>
    <property type="molecule type" value="Genomic_DNA"/>
</dbReference>
<dbReference type="InterPro" id="IPR001300">
    <property type="entry name" value="Peptidase_C2_calpain_cat"/>
</dbReference>
<dbReference type="GO" id="GO:0006508">
    <property type="term" value="P:proteolysis"/>
    <property type="evidence" value="ECO:0007669"/>
    <property type="project" value="UniProtKB-KW"/>
</dbReference>
<reference evidence="7 8" key="1">
    <citation type="submission" date="2016-08" db="EMBL/GenBank/DDBJ databases">
        <title>Draft genome sequence of allopolyploid Zygosaccharomyces rouxii.</title>
        <authorList>
            <person name="Watanabe J."/>
            <person name="Uehara K."/>
            <person name="Mogi Y."/>
            <person name="Tsukioka Y."/>
        </authorList>
    </citation>
    <scope>NUCLEOTIDE SEQUENCE [LARGE SCALE GENOMIC DNA]</scope>
    <source>
        <strain evidence="7 8">NBRC 110957</strain>
    </source>
</reference>
<evidence type="ECO:0000256" key="1">
    <source>
        <dbReference type="ARBA" id="ARBA00010193"/>
    </source>
</evidence>
<dbReference type="OrthoDB" id="167576at2759"/>
<proteinExistence type="inferred from homology"/>
<accession>A0A1Q2ZTD0</accession>
<gene>
    <name evidence="7" type="ORF">ZYGR_0A03470</name>
</gene>
<dbReference type="eggNOG" id="KOG0045">
    <property type="taxonomic scope" value="Eukaryota"/>
</dbReference>
<dbReference type="PANTHER" id="PTHR46143:SF1">
    <property type="entry name" value="CALPAIN-7"/>
    <property type="match status" value="1"/>
</dbReference>
<protein>
    <recommendedName>
        <fullName evidence="5">Cysteine protease RIM13</fullName>
    </recommendedName>
</protein>
<comment type="caution">
    <text evidence="7">The sequence shown here is derived from an EMBL/GenBank/DDBJ whole genome shotgun (WGS) entry which is preliminary data.</text>
</comment>
<dbReference type="InterPro" id="IPR051297">
    <property type="entry name" value="PalB/RIM13"/>
</dbReference>
<evidence type="ECO:0000256" key="5">
    <source>
        <dbReference type="ARBA" id="ARBA00042255"/>
    </source>
</evidence>
<dbReference type="SMART" id="SM00230">
    <property type="entry name" value="CysPc"/>
    <property type="match status" value="1"/>
</dbReference>
<evidence type="ECO:0000259" key="6">
    <source>
        <dbReference type="SMART" id="SM00230"/>
    </source>
</evidence>
<organism evidence="7 8">
    <name type="scientific">Zygosaccharomyces rouxii</name>
    <dbReference type="NCBI Taxonomy" id="4956"/>
    <lineage>
        <taxon>Eukaryota</taxon>
        <taxon>Fungi</taxon>
        <taxon>Dikarya</taxon>
        <taxon>Ascomycota</taxon>
        <taxon>Saccharomycotina</taxon>
        <taxon>Saccharomycetes</taxon>
        <taxon>Saccharomycetales</taxon>
        <taxon>Saccharomycetaceae</taxon>
        <taxon>Zygosaccharomyces</taxon>
    </lineage>
</organism>
<evidence type="ECO:0000256" key="2">
    <source>
        <dbReference type="ARBA" id="ARBA00022670"/>
    </source>
</evidence>
<evidence type="ECO:0000256" key="4">
    <source>
        <dbReference type="ARBA" id="ARBA00022807"/>
    </source>
</evidence>
<evidence type="ECO:0000256" key="3">
    <source>
        <dbReference type="ARBA" id="ARBA00022801"/>
    </source>
</evidence>
<keyword evidence="4" id="KW-0788">Thiol protease</keyword>
<comment type="similarity">
    <text evidence="1">Belongs to the peptidase C2 family. PalB/RIM13 subfamily.</text>
</comment>
<evidence type="ECO:0000313" key="8">
    <source>
        <dbReference type="Proteomes" id="UP000187013"/>
    </source>
</evidence>
<dbReference type="InterPro" id="IPR038765">
    <property type="entry name" value="Papain-like_cys_pep_sf"/>
</dbReference>
<dbReference type="PANTHER" id="PTHR46143">
    <property type="entry name" value="CALPAIN-7"/>
    <property type="match status" value="1"/>
</dbReference>
<dbReference type="Proteomes" id="UP000187013">
    <property type="component" value="Unassembled WGS sequence"/>
</dbReference>
<name>A0A1Q2ZTD0_ZYGRO</name>
<sequence>MDDWRLLDELRHLIYLGNGLQGREEDLNRLISVASKSNDMELIKSVLILKEDSDNLSPKQKLLWLTSKLRDRLYPPLAVDIAGPLPWNNDLSLSNTNVHYCYERHLKGDLEVLGLSQCRDLEDCSFVASLISIKNQRVLFPRIKQVNDHLYHVNLHFNGCDRRLVSVDTSKVPTNDEGYQLSLLSDKIMDKIVEMAYLQVKSGSYATTGSNTAVDTFLLTGYVPEVKSTDNISSIQEAVSCFKTGSCLLALGTGQQATNLDAPLIRNHDYPVIDVDLRQGIAVLQDPLDPYLHLQTALEDFIENYEQLYVNWCTDKLFAFEKTLEFFYNFAKCDKFNTAMNKQLFLLENGSDSEQDVWLLLESHLQSEKSIAYLQELPRDVLSSAGAPHEGACDIGLQLLKLKLSPRSTKRFFCHSSKSNAFTIHLYSNSSSVNIVRWSADKCTKILECKANNLEQCYMGSPFYYKNPTFQLEIVHSEARQFPLNLQLLSENCQDMVNLQLYHLKDHSLQKPIFADPNYTQQRYDKSFVLLSTNVPYKLVCSSYSNKSEHSYRLQVSPSDDQLLLPHIQIKQIYMQFGGLPFQLERKIPCTKNKVLIPFATSTNTTCFIRVVPPTFSSLMRMRLAVCDKCGNPLRSAQFSQPPAPGGMVIDDWKSTGPAQYILVIDFDGPETDLSSSHFTMCIGSSKKIMIDGRYC</sequence>
<dbReference type="SUPFAM" id="SSF54001">
    <property type="entry name" value="Cysteine proteinases"/>
    <property type="match status" value="1"/>
</dbReference>
<feature type="domain" description="Calpain catalytic" evidence="6">
    <location>
        <begin position="50"/>
        <end position="321"/>
    </location>
</feature>
<dbReference type="AlphaFoldDB" id="A0A1Q2ZTD0"/>
<dbReference type="GO" id="GO:0004198">
    <property type="term" value="F:calcium-dependent cysteine-type endopeptidase activity"/>
    <property type="evidence" value="ECO:0007669"/>
    <property type="project" value="InterPro"/>
</dbReference>
<keyword evidence="3" id="KW-0378">Hydrolase</keyword>